<accession>A0A0E9S8G9</accession>
<proteinExistence type="predicted"/>
<reference evidence="1" key="1">
    <citation type="submission" date="2014-11" db="EMBL/GenBank/DDBJ databases">
        <authorList>
            <person name="Amaro Gonzalez C."/>
        </authorList>
    </citation>
    <scope>NUCLEOTIDE SEQUENCE</scope>
</reference>
<protein>
    <submittedName>
        <fullName evidence="1">Uncharacterized protein</fullName>
    </submittedName>
</protein>
<organism evidence="1">
    <name type="scientific">Anguilla anguilla</name>
    <name type="common">European freshwater eel</name>
    <name type="synonym">Muraena anguilla</name>
    <dbReference type="NCBI Taxonomy" id="7936"/>
    <lineage>
        <taxon>Eukaryota</taxon>
        <taxon>Metazoa</taxon>
        <taxon>Chordata</taxon>
        <taxon>Craniata</taxon>
        <taxon>Vertebrata</taxon>
        <taxon>Euteleostomi</taxon>
        <taxon>Actinopterygii</taxon>
        <taxon>Neopterygii</taxon>
        <taxon>Teleostei</taxon>
        <taxon>Anguilliformes</taxon>
        <taxon>Anguillidae</taxon>
        <taxon>Anguilla</taxon>
    </lineage>
</organism>
<dbReference type="EMBL" id="GBXM01066658">
    <property type="protein sequence ID" value="JAH41919.1"/>
    <property type="molecule type" value="Transcribed_RNA"/>
</dbReference>
<dbReference type="EMBL" id="GBXM01071779">
    <property type="protein sequence ID" value="JAH36798.1"/>
    <property type="molecule type" value="Transcribed_RNA"/>
</dbReference>
<reference evidence="1" key="2">
    <citation type="journal article" date="2015" name="Fish Shellfish Immunol.">
        <title>Early steps in the European eel (Anguilla anguilla)-Vibrio vulnificus interaction in the gills: Role of the RtxA13 toxin.</title>
        <authorList>
            <person name="Callol A."/>
            <person name="Pajuelo D."/>
            <person name="Ebbesson L."/>
            <person name="Teles M."/>
            <person name="MacKenzie S."/>
            <person name="Amaro C."/>
        </authorList>
    </citation>
    <scope>NUCLEOTIDE SEQUENCE</scope>
</reference>
<evidence type="ECO:0000313" key="1">
    <source>
        <dbReference type="EMBL" id="JAH36798.1"/>
    </source>
</evidence>
<name>A0A0E9S8G9_ANGAN</name>
<sequence>MFSPYLHGFPLGTPVCSQSPKTCRLGESNWRV</sequence>
<dbReference type="AlphaFoldDB" id="A0A0E9S8G9"/>